<dbReference type="Pfam" id="PF11927">
    <property type="entry name" value="HODM_asu-like"/>
    <property type="match status" value="1"/>
</dbReference>
<proteinExistence type="predicted"/>
<accession>A0A286GY58</accession>
<evidence type="ECO:0008006" key="3">
    <source>
        <dbReference type="Google" id="ProtNLM"/>
    </source>
</evidence>
<keyword evidence="2" id="KW-1185">Reference proteome</keyword>
<dbReference type="InterPro" id="IPR021848">
    <property type="entry name" value="HODM_asu-like"/>
</dbReference>
<organism evidence="1 2">
    <name type="scientific">Caenispirillum bisanense</name>
    <dbReference type="NCBI Taxonomy" id="414052"/>
    <lineage>
        <taxon>Bacteria</taxon>
        <taxon>Pseudomonadati</taxon>
        <taxon>Pseudomonadota</taxon>
        <taxon>Alphaproteobacteria</taxon>
        <taxon>Rhodospirillales</taxon>
        <taxon>Novispirillaceae</taxon>
        <taxon>Caenispirillum</taxon>
    </lineage>
</organism>
<gene>
    <name evidence="1" type="ORF">SAMN05421508_11297</name>
</gene>
<evidence type="ECO:0000313" key="1">
    <source>
        <dbReference type="EMBL" id="SOE00443.1"/>
    </source>
</evidence>
<dbReference type="EMBL" id="OCNJ01000012">
    <property type="protein sequence ID" value="SOE00443.1"/>
    <property type="molecule type" value="Genomic_DNA"/>
</dbReference>
<protein>
    <recommendedName>
        <fullName evidence="3">DUF3445 domain-containing protein</fullName>
    </recommendedName>
</protein>
<dbReference type="AlphaFoldDB" id="A0A286GY58"/>
<dbReference type="Proteomes" id="UP000219621">
    <property type="component" value="Unassembled WGS sequence"/>
</dbReference>
<evidence type="ECO:0000313" key="2">
    <source>
        <dbReference type="Proteomes" id="UP000219621"/>
    </source>
</evidence>
<reference evidence="1 2" key="1">
    <citation type="submission" date="2017-09" db="EMBL/GenBank/DDBJ databases">
        <authorList>
            <person name="Ehlers B."/>
            <person name="Leendertz F.H."/>
        </authorList>
    </citation>
    <scope>NUCLEOTIDE SEQUENCE [LARGE SCALE GENOMIC DNA]</scope>
    <source>
        <strain evidence="1 2">USBA 140</strain>
    </source>
</reference>
<name>A0A286GY58_9PROT</name>
<sequence>MAMGLRALAPAEWIELDAGWAADVAEKERLLAERPHEVVGAVPGSEEAAAEARDLLLAHLTEHHAALFRRDGAVLHGPQGRSWRLDEPGVAPLDAAGRWVQEDLCLMERGAEGWVLTAASLCFPNRWRLADKLGRAMAAIHVPVPGYADRLGVPVDRFFDRLAADRAVWRTNWGIQADARRFQPTGHGGVEGTDVTPATAPDRLVLRVERQTLRRLPRSGALLFGIRTHIHPLRAVVRDAATAAALAEAVRALPPEMAAYKSMTGFRDALLAWLDGAAQSMR</sequence>